<dbReference type="EMBL" id="JABSTU010000001">
    <property type="protein sequence ID" value="KAH8040933.1"/>
    <property type="molecule type" value="Genomic_DNA"/>
</dbReference>
<proteinExistence type="predicted"/>
<organism evidence="1 2">
    <name type="scientific">Rhipicephalus microplus</name>
    <name type="common">Cattle tick</name>
    <name type="synonym">Boophilus microplus</name>
    <dbReference type="NCBI Taxonomy" id="6941"/>
    <lineage>
        <taxon>Eukaryota</taxon>
        <taxon>Metazoa</taxon>
        <taxon>Ecdysozoa</taxon>
        <taxon>Arthropoda</taxon>
        <taxon>Chelicerata</taxon>
        <taxon>Arachnida</taxon>
        <taxon>Acari</taxon>
        <taxon>Parasitiformes</taxon>
        <taxon>Ixodida</taxon>
        <taxon>Ixodoidea</taxon>
        <taxon>Ixodidae</taxon>
        <taxon>Rhipicephalinae</taxon>
        <taxon>Rhipicephalus</taxon>
        <taxon>Boophilus</taxon>
    </lineage>
</organism>
<reference evidence="1" key="2">
    <citation type="submission" date="2021-09" db="EMBL/GenBank/DDBJ databases">
        <authorList>
            <person name="Jia N."/>
            <person name="Wang J."/>
            <person name="Shi W."/>
            <person name="Du L."/>
            <person name="Sun Y."/>
            <person name="Zhan W."/>
            <person name="Jiang J."/>
            <person name="Wang Q."/>
            <person name="Zhang B."/>
            <person name="Ji P."/>
            <person name="Sakyi L.B."/>
            <person name="Cui X."/>
            <person name="Yuan T."/>
            <person name="Jiang B."/>
            <person name="Yang W."/>
            <person name="Lam T.T.-Y."/>
            <person name="Chang Q."/>
            <person name="Ding S."/>
            <person name="Wang X."/>
            <person name="Zhu J."/>
            <person name="Ruan X."/>
            <person name="Zhao L."/>
            <person name="Wei J."/>
            <person name="Que T."/>
            <person name="Du C."/>
            <person name="Cheng J."/>
            <person name="Dai P."/>
            <person name="Han X."/>
            <person name="Huang E."/>
            <person name="Gao Y."/>
            <person name="Liu J."/>
            <person name="Shao H."/>
            <person name="Ye R."/>
            <person name="Li L."/>
            <person name="Wei W."/>
            <person name="Wang X."/>
            <person name="Wang C."/>
            <person name="Huo Q."/>
            <person name="Li W."/>
            <person name="Guo W."/>
            <person name="Chen H."/>
            <person name="Chen S."/>
            <person name="Zhou L."/>
            <person name="Zhou L."/>
            <person name="Ni X."/>
            <person name="Tian J."/>
            <person name="Zhou Y."/>
            <person name="Sheng Y."/>
            <person name="Liu T."/>
            <person name="Pan Y."/>
            <person name="Xia L."/>
            <person name="Li J."/>
            <person name="Zhao F."/>
            <person name="Cao W."/>
        </authorList>
    </citation>
    <scope>NUCLEOTIDE SEQUENCE</scope>
    <source>
        <strain evidence="1">Rmic-2018</strain>
        <tissue evidence="1">Larvae</tissue>
    </source>
</reference>
<sequence length="125" mass="13890">MYPEARIVLCLLMQEEPSCQLLSALCRFLPEAPSAEQCLGAQCVPPLSTLRRGLLALSRQWKHLLYMPLLVEQNSRIRKRTRPEPPAHLVGVPLREDELPSDETACLLADDATGAAQVTRVGGRF</sequence>
<accession>A0A9J6F407</accession>
<gene>
    <name evidence="1" type="ORF">HPB51_013103</name>
</gene>
<keyword evidence="2" id="KW-1185">Reference proteome</keyword>
<evidence type="ECO:0000313" key="2">
    <source>
        <dbReference type="Proteomes" id="UP000821866"/>
    </source>
</evidence>
<name>A0A9J6F407_RHIMP</name>
<dbReference type="AlphaFoldDB" id="A0A9J6F407"/>
<reference evidence="1" key="1">
    <citation type="journal article" date="2020" name="Cell">
        <title>Large-Scale Comparative Analyses of Tick Genomes Elucidate Their Genetic Diversity and Vector Capacities.</title>
        <authorList>
            <consortium name="Tick Genome and Microbiome Consortium (TIGMIC)"/>
            <person name="Jia N."/>
            <person name="Wang J."/>
            <person name="Shi W."/>
            <person name="Du L."/>
            <person name="Sun Y."/>
            <person name="Zhan W."/>
            <person name="Jiang J.F."/>
            <person name="Wang Q."/>
            <person name="Zhang B."/>
            <person name="Ji P."/>
            <person name="Bell-Sakyi L."/>
            <person name="Cui X.M."/>
            <person name="Yuan T.T."/>
            <person name="Jiang B.G."/>
            <person name="Yang W.F."/>
            <person name="Lam T.T."/>
            <person name="Chang Q.C."/>
            <person name="Ding S.J."/>
            <person name="Wang X.J."/>
            <person name="Zhu J.G."/>
            <person name="Ruan X.D."/>
            <person name="Zhao L."/>
            <person name="Wei J.T."/>
            <person name="Ye R.Z."/>
            <person name="Que T.C."/>
            <person name="Du C.H."/>
            <person name="Zhou Y.H."/>
            <person name="Cheng J.X."/>
            <person name="Dai P.F."/>
            <person name="Guo W.B."/>
            <person name="Han X.H."/>
            <person name="Huang E.J."/>
            <person name="Li L.F."/>
            <person name="Wei W."/>
            <person name="Gao Y.C."/>
            <person name="Liu J.Z."/>
            <person name="Shao H.Z."/>
            <person name="Wang X."/>
            <person name="Wang C.C."/>
            <person name="Yang T.C."/>
            <person name="Huo Q.B."/>
            <person name="Li W."/>
            <person name="Chen H.Y."/>
            <person name="Chen S.E."/>
            <person name="Zhou L.G."/>
            <person name="Ni X.B."/>
            <person name="Tian J.H."/>
            <person name="Sheng Y."/>
            <person name="Liu T."/>
            <person name="Pan Y.S."/>
            <person name="Xia L.Y."/>
            <person name="Li J."/>
            <person name="Zhao F."/>
            <person name="Cao W.C."/>
        </authorList>
    </citation>
    <scope>NUCLEOTIDE SEQUENCE</scope>
    <source>
        <strain evidence="1">Rmic-2018</strain>
    </source>
</reference>
<dbReference type="GO" id="GO:0098793">
    <property type="term" value="C:presynapse"/>
    <property type="evidence" value="ECO:0007669"/>
    <property type="project" value="GOC"/>
</dbReference>
<dbReference type="Proteomes" id="UP000821866">
    <property type="component" value="Chromosome 1"/>
</dbReference>
<comment type="caution">
    <text evidence="1">The sequence shown here is derived from an EMBL/GenBank/DDBJ whole genome shotgun (WGS) entry which is preliminary data.</text>
</comment>
<dbReference type="PANTHER" id="PTHR31640:SF1">
    <property type="entry name" value="BRIDGE-LIKE LIPID TRANSFER PROTEIN FAMILY MEMBER 1"/>
    <property type="match status" value="1"/>
</dbReference>
<dbReference type="InterPro" id="IPR033616">
    <property type="entry name" value="BLTP1"/>
</dbReference>
<dbReference type="VEuPathDB" id="VectorBase:LOC119178733"/>
<dbReference type="PANTHER" id="PTHR31640">
    <property type="entry name" value="TRANSMEMBRANE PROTEIN KIAA1109"/>
    <property type="match status" value="1"/>
</dbReference>
<protein>
    <submittedName>
        <fullName evidence="1">Uncharacterized protein</fullName>
    </submittedName>
</protein>
<dbReference type="GO" id="GO:0048488">
    <property type="term" value="P:synaptic vesicle endocytosis"/>
    <property type="evidence" value="ECO:0007669"/>
    <property type="project" value="TreeGrafter"/>
</dbReference>
<evidence type="ECO:0000313" key="1">
    <source>
        <dbReference type="EMBL" id="KAH8040933.1"/>
    </source>
</evidence>